<keyword evidence="1" id="KW-1133">Transmembrane helix</keyword>
<proteinExistence type="predicted"/>
<reference evidence="2 3" key="1">
    <citation type="submission" date="2019-03" db="EMBL/GenBank/DDBJ databases">
        <title>Draft genome sequences of novel Actinobacteria.</title>
        <authorList>
            <person name="Sahin N."/>
            <person name="Ay H."/>
            <person name="Saygin H."/>
        </authorList>
    </citation>
    <scope>NUCLEOTIDE SEQUENCE [LARGE SCALE GENOMIC DNA]</scope>
    <source>
        <strain evidence="2 3">KC310</strain>
    </source>
</reference>
<dbReference type="RefSeq" id="WP_132596634.1">
    <property type="nucleotide sequence ID" value="NZ_SMKO01000047.1"/>
</dbReference>
<sequence length="157" mass="16735">MNFQNAQSALDDIHRLQDRTREEILRQSFALPYVLIAALGLFVSFGSGGFDGLWSSVAQGLGLLLYAGVGIVREHRASVRRKVTVQDVVFHIGLIAVLVMIYGIARVAVWALFGLPSEGLLSQGTAAAAVMAVAYVALTPINRRVTRATVALGGGRG</sequence>
<dbReference type="Proteomes" id="UP000295258">
    <property type="component" value="Unassembled WGS sequence"/>
</dbReference>
<evidence type="ECO:0000256" key="1">
    <source>
        <dbReference type="SAM" id="Phobius"/>
    </source>
</evidence>
<name>A0A4R4VHB0_9ACTN</name>
<protein>
    <submittedName>
        <fullName evidence="2">Uncharacterized protein</fullName>
    </submittedName>
</protein>
<keyword evidence="1" id="KW-0472">Membrane</keyword>
<accession>A0A4R4VHB0</accession>
<dbReference type="EMBL" id="SMKO01000047">
    <property type="protein sequence ID" value="TDD04311.1"/>
    <property type="molecule type" value="Genomic_DNA"/>
</dbReference>
<evidence type="ECO:0000313" key="2">
    <source>
        <dbReference type="EMBL" id="TDD04311.1"/>
    </source>
</evidence>
<evidence type="ECO:0000313" key="3">
    <source>
        <dbReference type="Proteomes" id="UP000295258"/>
    </source>
</evidence>
<organism evidence="2 3">
    <name type="scientific">Nonomuraea deserti</name>
    <dbReference type="NCBI Taxonomy" id="1848322"/>
    <lineage>
        <taxon>Bacteria</taxon>
        <taxon>Bacillati</taxon>
        <taxon>Actinomycetota</taxon>
        <taxon>Actinomycetes</taxon>
        <taxon>Streptosporangiales</taxon>
        <taxon>Streptosporangiaceae</taxon>
        <taxon>Nonomuraea</taxon>
    </lineage>
</organism>
<feature type="transmembrane region" description="Helical" evidence="1">
    <location>
        <begin position="53"/>
        <end position="72"/>
    </location>
</feature>
<feature type="transmembrane region" description="Helical" evidence="1">
    <location>
        <begin position="119"/>
        <end position="138"/>
    </location>
</feature>
<feature type="transmembrane region" description="Helical" evidence="1">
    <location>
        <begin position="29"/>
        <end position="47"/>
    </location>
</feature>
<comment type="caution">
    <text evidence="2">The sequence shown here is derived from an EMBL/GenBank/DDBJ whole genome shotgun (WGS) entry which is preliminary data.</text>
</comment>
<gene>
    <name evidence="2" type="ORF">E1292_19415</name>
</gene>
<keyword evidence="3" id="KW-1185">Reference proteome</keyword>
<feature type="transmembrane region" description="Helical" evidence="1">
    <location>
        <begin position="92"/>
        <end position="113"/>
    </location>
</feature>
<keyword evidence="1" id="KW-0812">Transmembrane</keyword>
<dbReference type="AlphaFoldDB" id="A0A4R4VHB0"/>